<dbReference type="InterPro" id="IPR013747">
    <property type="entry name" value="ACP_syn_III_C"/>
</dbReference>
<keyword evidence="2 3" id="KW-0012">Acyltransferase</keyword>
<feature type="active site" evidence="3">
    <location>
        <position position="285"/>
    </location>
</feature>
<dbReference type="NCBIfam" id="NF004623">
    <property type="entry name" value="PRK05963.1"/>
    <property type="match status" value="1"/>
</dbReference>
<protein>
    <recommendedName>
        <fullName evidence="3">3-oxopimeloyl-[acyl-carrier-protein] synthase</fullName>
        <shortName evidence="3">3-oxopimeloyl-[ACP] synthase</shortName>
        <ecNumber evidence="3">2.3.1.-</ecNumber>
    </recommendedName>
</protein>
<dbReference type="Proteomes" id="UP001143372">
    <property type="component" value="Unassembled WGS sequence"/>
</dbReference>
<dbReference type="Pfam" id="PF08545">
    <property type="entry name" value="ACP_syn_III"/>
    <property type="match status" value="1"/>
</dbReference>
<dbReference type="HAMAP" id="MF_02249">
    <property type="entry name" value="BioZ"/>
    <property type="match status" value="1"/>
</dbReference>
<dbReference type="InterPro" id="IPR016039">
    <property type="entry name" value="Thiolase-like"/>
</dbReference>
<dbReference type="GO" id="GO:0044550">
    <property type="term" value="P:secondary metabolite biosynthetic process"/>
    <property type="evidence" value="ECO:0007669"/>
    <property type="project" value="TreeGrafter"/>
</dbReference>
<evidence type="ECO:0000259" key="4">
    <source>
        <dbReference type="Pfam" id="PF08541"/>
    </source>
</evidence>
<dbReference type="RefSeq" id="WP_271166860.1">
    <property type="nucleotide sequence ID" value="NZ_BSFI01000001.1"/>
</dbReference>
<gene>
    <name evidence="3" type="primary">bioZ</name>
    <name evidence="6" type="ORF">GCM10008179_02360</name>
</gene>
<dbReference type="AlphaFoldDB" id="A0A9W6MU77"/>
<dbReference type="EMBL" id="BSFI01000001">
    <property type="protein sequence ID" value="GLK66598.1"/>
    <property type="molecule type" value="Genomic_DNA"/>
</dbReference>
<dbReference type="GO" id="GO:0006633">
    <property type="term" value="P:fatty acid biosynthetic process"/>
    <property type="evidence" value="ECO:0007669"/>
    <property type="project" value="InterPro"/>
</dbReference>
<comment type="function">
    <text evidence="3">Involved in the formation of the biotin precursor pimeloyl-ACP. Catalyzes the condensation of glutaryl-CoA, an intermediate in lysine degradation, with malonyl-ACP to produce 3-oxopimeloyl-ACP.</text>
</comment>
<reference evidence="6" key="2">
    <citation type="submission" date="2023-01" db="EMBL/GenBank/DDBJ databases">
        <authorList>
            <person name="Sun Q."/>
            <person name="Evtushenko L."/>
        </authorList>
    </citation>
    <scope>NUCLEOTIDE SEQUENCE</scope>
    <source>
        <strain evidence="6">VKM B-2347</strain>
    </source>
</reference>
<dbReference type="GO" id="GO:0009102">
    <property type="term" value="P:biotin biosynthetic process"/>
    <property type="evidence" value="ECO:0007669"/>
    <property type="project" value="UniProtKB-UniRule"/>
</dbReference>
<dbReference type="Gene3D" id="3.40.47.10">
    <property type="match status" value="1"/>
</dbReference>
<comment type="similarity">
    <text evidence="3">Belongs to the thiolase-like superfamily. BioZ family.</text>
</comment>
<comment type="pathway">
    <text evidence="3">Cofactor biosynthesis; biotin biosynthesis.</text>
</comment>
<sequence>MRAAGTRILGLGHAAPSRRVANAEIESALGLEPGWIERRTGVRERRWASDGETLSGLAGQAGDDALKSAGVDRGEISLLLLATSTPDQLLPPSSPLVARRLGLTRAGAIDLAGACAGFVYAFALADAHVRATGRAALVIAANLLSRRINPAERASSVLFADAAGAVVLGPSQDAARGVIGQSLASDGAGYGLVGIAAGGSSRPFTHDVAVDETLMTISDGRGLFAEAVRLMAECSTEALGEAGVAAQSVDRFVPHQANARIFSAVGRKVGTPAAATVSTVAEYGNSSAATIPLSLSLSHQARPVAEGETLLLAAAGAGLVGGALVFRT</sequence>
<evidence type="ECO:0000313" key="7">
    <source>
        <dbReference type="Proteomes" id="UP001143372"/>
    </source>
</evidence>
<proteinExistence type="inferred from homology"/>
<dbReference type="EC" id="2.3.1.-" evidence="3"/>
<comment type="catalytic activity">
    <reaction evidence="3">
        <text>malonyl-[ACP] + an acyl-CoA + H(+) = a 3-oxoacyl-[ACP] + CO2 + CoA</text>
        <dbReference type="Rhea" id="RHEA:44448"/>
        <dbReference type="Rhea" id="RHEA-COMP:9623"/>
        <dbReference type="Rhea" id="RHEA-COMP:9916"/>
        <dbReference type="ChEBI" id="CHEBI:15378"/>
        <dbReference type="ChEBI" id="CHEBI:16526"/>
        <dbReference type="ChEBI" id="CHEBI:57287"/>
        <dbReference type="ChEBI" id="CHEBI:58342"/>
        <dbReference type="ChEBI" id="CHEBI:78449"/>
        <dbReference type="ChEBI" id="CHEBI:78776"/>
    </reaction>
</comment>
<name>A0A9W6MU77_9HYPH</name>
<dbReference type="GO" id="GO:0004315">
    <property type="term" value="F:3-oxoacyl-[acyl-carrier-protein] synthase activity"/>
    <property type="evidence" value="ECO:0007669"/>
    <property type="project" value="InterPro"/>
</dbReference>
<dbReference type="PANTHER" id="PTHR34069:SF2">
    <property type="entry name" value="BETA-KETOACYL-[ACYL-CARRIER-PROTEIN] SYNTHASE III"/>
    <property type="match status" value="1"/>
</dbReference>
<feature type="active site" evidence="3">
    <location>
        <position position="255"/>
    </location>
</feature>
<feature type="active site" evidence="3">
    <location>
        <position position="115"/>
    </location>
</feature>
<dbReference type="CDD" id="cd00830">
    <property type="entry name" value="KAS_III"/>
    <property type="match status" value="1"/>
</dbReference>
<reference evidence="6" key="1">
    <citation type="journal article" date="2014" name="Int. J. Syst. Evol. Microbiol.">
        <title>Complete genome sequence of Corynebacterium casei LMG S-19264T (=DSM 44701T), isolated from a smear-ripened cheese.</title>
        <authorList>
            <consortium name="US DOE Joint Genome Institute (JGI-PGF)"/>
            <person name="Walter F."/>
            <person name="Albersmeier A."/>
            <person name="Kalinowski J."/>
            <person name="Ruckert C."/>
        </authorList>
    </citation>
    <scope>NUCLEOTIDE SEQUENCE</scope>
    <source>
        <strain evidence="6">VKM B-2347</strain>
    </source>
</reference>
<dbReference type="Pfam" id="PF08541">
    <property type="entry name" value="ACP_syn_III_C"/>
    <property type="match status" value="1"/>
</dbReference>
<comment type="catalytic activity">
    <reaction evidence="3">
        <text>glutaryl-CoA + malonyl-[ACP] + H(+) = 3-oxo-6-carboxyhexanoyl-[ACP] + CO2 + CoA</text>
        <dbReference type="Rhea" id="RHEA:67904"/>
        <dbReference type="Rhea" id="RHEA-COMP:9623"/>
        <dbReference type="Rhea" id="RHEA-COMP:17387"/>
        <dbReference type="ChEBI" id="CHEBI:15378"/>
        <dbReference type="ChEBI" id="CHEBI:16526"/>
        <dbReference type="ChEBI" id="CHEBI:57287"/>
        <dbReference type="ChEBI" id="CHEBI:57378"/>
        <dbReference type="ChEBI" id="CHEBI:78449"/>
        <dbReference type="ChEBI" id="CHEBI:176519"/>
    </reaction>
</comment>
<feature type="region of interest" description="ACP-binding" evidence="3">
    <location>
        <begin position="256"/>
        <end position="260"/>
    </location>
</feature>
<feature type="domain" description="Beta-ketoacyl-[acyl-carrier-protein] synthase III N-terminal" evidence="5">
    <location>
        <begin position="109"/>
        <end position="187"/>
    </location>
</feature>
<comment type="caution">
    <text evidence="6">The sequence shown here is derived from an EMBL/GenBank/DDBJ whole genome shotgun (WGS) entry which is preliminary data.</text>
</comment>
<feature type="domain" description="Beta-ketoacyl-[acyl-carrier-protein] synthase III C-terminal" evidence="4">
    <location>
        <begin position="240"/>
        <end position="327"/>
    </location>
</feature>
<keyword evidence="7" id="KW-1185">Reference proteome</keyword>
<accession>A0A9W6MU77</accession>
<keyword evidence="1 3" id="KW-0808">Transferase</keyword>
<evidence type="ECO:0000256" key="2">
    <source>
        <dbReference type="ARBA" id="ARBA00023315"/>
    </source>
</evidence>
<organism evidence="6 7">
    <name type="scientific">Hansschlegelia plantiphila</name>
    <dbReference type="NCBI Taxonomy" id="374655"/>
    <lineage>
        <taxon>Bacteria</taxon>
        <taxon>Pseudomonadati</taxon>
        <taxon>Pseudomonadota</taxon>
        <taxon>Alphaproteobacteria</taxon>
        <taxon>Hyphomicrobiales</taxon>
        <taxon>Methylopilaceae</taxon>
        <taxon>Hansschlegelia</taxon>
    </lineage>
</organism>
<evidence type="ECO:0000313" key="6">
    <source>
        <dbReference type="EMBL" id="GLK66598.1"/>
    </source>
</evidence>
<evidence type="ECO:0000256" key="1">
    <source>
        <dbReference type="ARBA" id="ARBA00022679"/>
    </source>
</evidence>
<keyword evidence="3" id="KW-0093">Biotin biosynthesis</keyword>
<dbReference type="InterPro" id="IPR013751">
    <property type="entry name" value="ACP_syn_III_N"/>
</dbReference>
<dbReference type="InterPro" id="IPR046403">
    <property type="entry name" value="BioZ"/>
</dbReference>
<evidence type="ECO:0000259" key="5">
    <source>
        <dbReference type="Pfam" id="PF08545"/>
    </source>
</evidence>
<dbReference type="NCBIfam" id="NF006829">
    <property type="entry name" value="PRK09352.1"/>
    <property type="match status" value="1"/>
</dbReference>
<dbReference type="SUPFAM" id="SSF53901">
    <property type="entry name" value="Thiolase-like"/>
    <property type="match status" value="1"/>
</dbReference>
<evidence type="ECO:0000256" key="3">
    <source>
        <dbReference type="HAMAP-Rule" id="MF_02249"/>
    </source>
</evidence>
<dbReference type="PANTHER" id="PTHR34069">
    <property type="entry name" value="3-OXOACYL-[ACYL-CARRIER-PROTEIN] SYNTHASE 3"/>
    <property type="match status" value="1"/>
</dbReference>